<dbReference type="InterPro" id="IPR000626">
    <property type="entry name" value="Ubiquitin-like_dom"/>
</dbReference>
<dbReference type="EMBL" id="GG745346">
    <property type="protein sequence ID" value="KNE64956.1"/>
    <property type="molecule type" value="Genomic_DNA"/>
</dbReference>
<dbReference type="SUPFAM" id="SSF54236">
    <property type="entry name" value="Ubiquitin-like"/>
    <property type="match status" value="1"/>
</dbReference>
<proteinExistence type="predicted"/>
<dbReference type="AlphaFoldDB" id="A0A0L0SR37"/>
<keyword evidence="4" id="KW-1185">Reference proteome</keyword>
<organism evidence="3 4">
    <name type="scientific">Allomyces macrogynus (strain ATCC 38327)</name>
    <name type="common">Allomyces javanicus var. macrogynus</name>
    <dbReference type="NCBI Taxonomy" id="578462"/>
    <lineage>
        <taxon>Eukaryota</taxon>
        <taxon>Fungi</taxon>
        <taxon>Fungi incertae sedis</taxon>
        <taxon>Blastocladiomycota</taxon>
        <taxon>Blastocladiomycetes</taxon>
        <taxon>Blastocladiales</taxon>
        <taxon>Blastocladiaceae</taxon>
        <taxon>Allomyces</taxon>
    </lineage>
</organism>
<dbReference type="PANTHER" id="PTHR10666">
    <property type="entry name" value="UBIQUITIN"/>
    <property type="match status" value="1"/>
</dbReference>
<dbReference type="PROSITE" id="PS50053">
    <property type="entry name" value="UBIQUITIN_2"/>
    <property type="match status" value="1"/>
</dbReference>
<reference evidence="3 4" key="1">
    <citation type="submission" date="2009-11" db="EMBL/GenBank/DDBJ databases">
        <title>Annotation of Allomyces macrogynus ATCC 38327.</title>
        <authorList>
            <consortium name="The Broad Institute Genome Sequencing Platform"/>
            <person name="Russ C."/>
            <person name="Cuomo C."/>
            <person name="Burger G."/>
            <person name="Gray M.W."/>
            <person name="Holland P.W.H."/>
            <person name="King N."/>
            <person name="Lang F.B.F."/>
            <person name="Roger A.J."/>
            <person name="Ruiz-Trillo I."/>
            <person name="Young S.K."/>
            <person name="Zeng Q."/>
            <person name="Gargeya S."/>
            <person name="Fitzgerald M."/>
            <person name="Haas B."/>
            <person name="Abouelleil A."/>
            <person name="Alvarado L."/>
            <person name="Arachchi H.M."/>
            <person name="Berlin A."/>
            <person name="Chapman S.B."/>
            <person name="Gearin G."/>
            <person name="Goldberg J."/>
            <person name="Griggs A."/>
            <person name="Gujja S."/>
            <person name="Hansen M."/>
            <person name="Heiman D."/>
            <person name="Howarth C."/>
            <person name="Larimer J."/>
            <person name="Lui A."/>
            <person name="MacDonald P.J.P."/>
            <person name="McCowen C."/>
            <person name="Montmayeur A."/>
            <person name="Murphy C."/>
            <person name="Neiman D."/>
            <person name="Pearson M."/>
            <person name="Priest M."/>
            <person name="Roberts A."/>
            <person name="Saif S."/>
            <person name="Shea T."/>
            <person name="Sisk P."/>
            <person name="Stolte C."/>
            <person name="Sykes S."/>
            <person name="Wortman J."/>
            <person name="Nusbaum C."/>
            <person name="Birren B."/>
        </authorList>
    </citation>
    <scope>NUCLEOTIDE SEQUENCE [LARGE SCALE GENOMIC DNA]</scope>
    <source>
        <strain evidence="3 4">ATCC 38327</strain>
    </source>
</reference>
<dbReference type="InterPro" id="IPR019956">
    <property type="entry name" value="Ubiquitin_dom"/>
</dbReference>
<dbReference type="Gene3D" id="3.10.20.90">
    <property type="entry name" value="Phosphatidylinositol 3-kinase Catalytic Subunit, Chain A, domain 1"/>
    <property type="match status" value="1"/>
</dbReference>
<dbReference type="InterPro" id="IPR050158">
    <property type="entry name" value="Ubiquitin_ubiquitin-like"/>
</dbReference>
<feature type="domain" description="Ubiquitin-like" evidence="2">
    <location>
        <begin position="197"/>
        <end position="268"/>
    </location>
</feature>
<sequence length="270" mass="30054">MASRPRSPQAEAAHAATVVDPAPLASTDAAIHFLEHDLDLHSLASDLRNNPHALLPADQVDIAISEYRRFLALKLAHNDGHAALLSPSAVIDAVWHAHILDTRAYSAMNQQLPFWIHHEPKGAWAAEHANRTQRLDNTLTCYRARWGEPPAAIWDQHHAALVPSDDQTTPPADASTPPLQCDRVNNRDRPAPDEAPLQLFVKTLAGKTFTFRLFPSDPIARLRQLIHETENIPPGLQRLIWSGRQLEDGRSVSDYGILNEDTIHLVLKFC</sequence>
<dbReference type="VEuPathDB" id="FungiDB:AMAG_10621"/>
<dbReference type="eggNOG" id="KOG0001">
    <property type="taxonomic scope" value="Eukaryota"/>
</dbReference>
<reference evidence="4" key="2">
    <citation type="submission" date="2009-11" db="EMBL/GenBank/DDBJ databases">
        <title>The Genome Sequence of Allomyces macrogynus strain ATCC 38327.</title>
        <authorList>
            <consortium name="The Broad Institute Genome Sequencing Platform"/>
            <person name="Russ C."/>
            <person name="Cuomo C."/>
            <person name="Shea T."/>
            <person name="Young S.K."/>
            <person name="Zeng Q."/>
            <person name="Koehrsen M."/>
            <person name="Haas B."/>
            <person name="Borodovsky M."/>
            <person name="Guigo R."/>
            <person name="Alvarado L."/>
            <person name="Berlin A."/>
            <person name="Borenstein D."/>
            <person name="Chen Z."/>
            <person name="Engels R."/>
            <person name="Freedman E."/>
            <person name="Gellesch M."/>
            <person name="Goldberg J."/>
            <person name="Griggs A."/>
            <person name="Gujja S."/>
            <person name="Heiman D."/>
            <person name="Hepburn T."/>
            <person name="Howarth C."/>
            <person name="Jen D."/>
            <person name="Larson L."/>
            <person name="Lewis B."/>
            <person name="Mehta T."/>
            <person name="Park D."/>
            <person name="Pearson M."/>
            <person name="Roberts A."/>
            <person name="Saif S."/>
            <person name="Shenoy N."/>
            <person name="Sisk P."/>
            <person name="Stolte C."/>
            <person name="Sykes S."/>
            <person name="Walk T."/>
            <person name="White J."/>
            <person name="Yandava C."/>
            <person name="Burger G."/>
            <person name="Gray M.W."/>
            <person name="Holland P.W.H."/>
            <person name="King N."/>
            <person name="Lang F.B.F."/>
            <person name="Roger A.J."/>
            <person name="Ruiz-Trillo I."/>
            <person name="Lander E."/>
            <person name="Nusbaum C."/>
        </authorList>
    </citation>
    <scope>NUCLEOTIDE SEQUENCE [LARGE SCALE GENOMIC DNA]</scope>
    <source>
        <strain evidence="4">ATCC 38327</strain>
    </source>
</reference>
<feature type="region of interest" description="Disordered" evidence="1">
    <location>
        <begin position="162"/>
        <end position="193"/>
    </location>
</feature>
<dbReference type="OMA" id="EVWHAHI"/>
<evidence type="ECO:0000256" key="1">
    <source>
        <dbReference type="SAM" id="MobiDB-lite"/>
    </source>
</evidence>
<dbReference type="PRINTS" id="PR00348">
    <property type="entry name" value="UBIQUITIN"/>
</dbReference>
<accession>A0A0L0SR37</accession>
<protein>
    <recommendedName>
        <fullName evidence="2">Ubiquitin-like domain-containing protein</fullName>
    </recommendedName>
</protein>
<dbReference type="InterPro" id="IPR029071">
    <property type="entry name" value="Ubiquitin-like_domsf"/>
</dbReference>
<dbReference type="SMART" id="SM00213">
    <property type="entry name" value="UBQ"/>
    <property type="match status" value="1"/>
</dbReference>
<evidence type="ECO:0000313" key="4">
    <source>
        <dbReference type="Proteomes" id="UP000054350"/>
    </source>
</evidence>
<gene>
    <name evidence="3" type="ORF">AMAG_10621</name>
</gene>
<dbReference type="STRING" id="578462.A0A0L0SR37"/>
<name>A0A0L0SR37_ALLM3</name>
<evidence type="ECO:0000259" key="2">
    <source>
        <dbReference type="PROSITE" id="PS50053"/>
    </source>
</evidence>
<dbReference type="Proteomes" id="UP000054350">
    <property type="component" value="Unassembled WGS sequence"/>
</dbReference>
<dbReference type="Pfam" id="PF00240">
    <property type="entry name" value="ubiquitin"/>
    <property type="match status" value="1"/>
</dbReference>
<evidence type="ECO:0000313" key="3">
    <source>
        <dbReference type="EMBL" id="KNE64956.1"/>
    </source>
</evidence>
<dbReference type="OrthoDB" id="5561979at2759"/>